<evidence type="ECO:0000313" key="4">
    <source>
        <dbReference type="Proteomes" id="UP000199024"/>
    </source>
</evidence>
<feature type="domain" description="AFL C-terminal" evidence="2">
    <location>
        <begin position="260"/>
        <end position="345"/>
    </location>
</feature>
<proteinExistence type="predicted"/>
<accession>A0A1I6L2K5</accession>
<dbReference type="InterPro" id="IPR002918">
    <property type="entry name" value="Lipase_EstA/Esterase_EstB"/>
</dbReference>
<evidence type="ECO:0000256" key="1">
    <source>
        <dbReference type="SAM" id="SignalP"/>
    </source>
</evidence>
<name>A0A1I6L2K5_9BACT</name>
<dbReference type="OrthoDB" id="7329829at2"/>
<reference evidence="3 4" key="1">
    <citation type="submission" date="2016-10" db="EMBL/GenBank/DDBJ databases">
        <authorList>
            <person name="de Groot N.N."/>
        </authorList>
    </citation>
    <scope>NUCLEOTIDE SEQUENCE [LARGE SCALE GENOMIC DNA]</scope>
    <source>
        <strain evidence="3 4">DSM 21001</strain>
    </source>
</reference>
<keyword evidence="4" id="KW-1185">Reference proteome</keyword>
<organism evidence="3 4">
    <name type="scientific">Granulicella pectinivorans</name>
    <dbReference type="NCBI Taxonomy" id="474950"/>
    <lineage>
        <taxon>Bacteria</taxon>
        <taxon>Pseudomonadati</taxon>
        <taxon>Acidobacteriota</taxon>
        <taxon>Terriglobia</taxon>
        <taxon>Terriglobales</taxon>
        <taxon>Acidobacteriaceae</taxon>
        <taxon>Granulicella</taxon>
    </lineage>
</organism>
<dbReference type="Pfam" id="PF18067">
    <property type="entry name" value="Lipase_C"/>
    <property type="match status" value="1"/>
</dbReference>
<dbReference type="GO" id="GO:0016787">
    <property type="term" value="F:hydrolase activity"/>
    <property type="evidence" value="ECO:0007669"/>
    <property type="project" value="InterPro"/>
</dbReference>
<keyword evidence="1" id="KW-0732">Signal</keyword>
<dbReference type="RefSeq" id="WP_089835715.1">
    <property type="nucleotide sequence ID" value="NZ_FOZL01000001.1"/>
</dbReference>
<dbReference type="Pfam" id="PF01674">
    <property type="entry name" value="Lipase_2"/>
    <property type="match status" value="1"/>
</dbReference>
<dbReference type="InterPro" id="IPR029058">
    <property type="entry name" value="AB_hydrolase_fold"/>
</dbReference>
<dbReference type="InterPro" id="IPR040664">
    <property type="entry name" value="AFL_C"/>
</dbReference>
<dbReference type="AlphaFoldDB" id="A0A1I6L2K5"/>
<dbReference type="Proteomes" id="UP000199024">
    <property type="component" value="Unassembled WGS sequence"/>
</dbReference>
<dbReference type="Gene3D" id="3.40.50.1820">
    <property type="entry name" value="alpha/beta hydrolase"/>
    <property type="match status" value="1"/>
</dbReference>
<evidence type="ECO:0000313" key="3">
    <source>
        <dbReference type="EMBL" id="SFR97667.1"/>
    </source>
</evidence>
<sequence length="434" mass="46025">MMMRLLAVWLAMAVCAGAQTTPDPIVFVHGNGDDSAKWIGIIGLFESNGFPADRLYAVRFTNPSARTQDHVAEAGRSSTIDQVSELSATVARALLETHAKKVVLVGSSRGGMTIRNYLRNAGGSAVVSAAVLCGTPNHGVFAVGTGLDGEFNGNGDFLRGLNEGSEVVDGVRMMTLRSDKLDKFAQPDGRAAGLFEHTGVTFEGPALQGAENVVIAGADHRELAFTPQAFRLMYRFITGKDAVQDRVTAEAHPVVSGLVTGFAGKNATNLPVSGVRVRVYPLARGSARREGAALYDRTTDASGVWGPVVLDSTVEYEFELEAAGHDVSYFKAPVPRSTALMNLRLVPAAADSARGKGHLLISRPEGYFSAGRDAVTIDGALTKDEPAGLPVKDSFVATVPTKADGVAVRLRGETIWARPSEDFATRLAVVDLLW</sequence>
<gene>
    <name evidence="3" type="ORF">SAMN05421771_0159</name>
</gene>
<protein>
    <submittedName>
        <fullName evidence="3">Lipase (Class 2)</fullName>
    </submittedName>
</protein>
<dbReference type="GO" id="GO:0016042">
    <property type="term" value="P:lipid catabolic process"/>
    <property type="evidence" value="ECO:0007669"/>
    <property type="project" value="InterPro"/>
</dbReference>
<dbReference type="Gene3D" id="2.60.40.2190">
    <property type="match status" value="1"/>
</dbReference>
<feature type="chain" id="PRO_5011717028" evidence="1">
    <location>
        <begin position="19"/>
        <end position="434"/>
    </location>
</feature>
<feature type="signal peptide" evidence="1">
    <location>
        <begin position="1"/>
        <end position="18"/>
    </location>
</feature>
<dbReference type="EMBL" id="FOZL01000001">
    <property type="protein sequence ID" value="SFR97667.1"/>
    <property type="molecule type" value="Genomic_DNA"/>
</dbReference>
<evidence type="ECO:0000259" key="2">
    <source>
        <dbReference type="Pfam" id="PF18067"/>
    </source>
</evidence>
<dbReference type="STRING" id="474950.SAMN05421771_0159"/>
<dbReference type="SUPFAM" id="SSF53474">
    <property type="entry name" value="alpha/beta-Hydrolases"/>
    <property type="match status" value="1"/>
</dbReference>